<feature type="region of interest" description="Disordered" evidence="9">
    <location>
        <begin position="285"/>
        <end position="335"/>
    </location>
</feature>
<comment type="similarity">
    <text evidence="2">Belongs to the ABC transporter superfamily.</text>
</comment>
<dbReference type="SUPFAM" id="SSF52540">
    <property type="entry name" value="P-loop containing nucleoside triphosphate hydrolases"/>
    <property type="match status" value="1"/>
</dbReference>
<protein>
    <submittedName>
        <fullName evidence="11">Energy-coupling factor transport system ATP-binding protein</fullName>
    </submittedName>
</protein>
<keyword evidence="12" id="KW-1185">Reference proteome</keyword>
<name>A0A1X7KT99_9BACL</name>
<evidence type="ECO:0000256" key="1">
    <source>
        <dbReference type="ARBA" id="ARBA00004202"/>
    </source>
</evidence>
<dbReference type="InterPro" id="IPR027417">
    <property type="entry name" value="P-loop_NTPase"/>
</dbReference>
<evidence type="ECO:0000259" key="10">
    <source>
        <dbReference type="PROSITE" id="PS50893"/>
    </source>
</evidence>
<dbReference type="Pfam" id="PF00005">
    <property type="entry name" value="ABC_tran"/>
    <property type="match status" value="1"/>
</dbReference>
<dbReference type="GO" id="GO:0043190">
    <property type="term" value="C:ATP-binding cassette (ABC) transporter complex"/>
    <property type="evidence" value="ECO:0007669"/>
    <property type="project" value="TreeGrafter"/>
</dbReference>
<evidence type="ECO:0000256" key="5">
    <source>
        <dbReference type="ARBA" id="ARBA00022741"/>
    </source>
</evidence>
<proteinExistence type="inferred from homology"/>
<dbReference type="OrthoDB" id="9784332at2"/>
<dbReference type="InterPro" id="IPR003439">
    <property type="entry name" value="ABC_transporter-like_ATP-bd"/>
</dbReference>
<dbReference type="GO" id="GO:0015087">
    <property type="term" value="F:cobalt ion transmembrane transporter activity"/>
    <property type="evidence" value="ECO:0007669"/>
    <property type="project" value="UniProtKB-ARBA"/>
</dbReference>
<dbReference type="PANTHER" id="PTHR43553:SF27">
    <property type="entry name" value="ENERGY-COUPLING FACTOR TRANSPORTER ATP-BINDING PROTEIN ECFA2"/>
    <property type="match status" value="1"/>
</dbReference>
<dbReference type="GO" id="GO:0016887">
    <property type="term" value="F:ATP hydrolysis activity"/>
    <property type="evidence" value="ECO:0007669"/>
    <property type="project" value="InterPro"/>
</dbReference>
<dbReference type="InterPro" id="IPR050095">
    <property type="entry name" value="ECF_ABC_transporter_ATP-bd"/>
</dbReference>
<dbReference type="EMBL" id="FXAZ01000003">
    <property type="protein sequence ID" value="SMG44455.1"/>
    <property type="molecule type" value="Genomic_DNA"/>
</dbReference>
<dbReference type="InterPro" id="IPR015856">
    <property type="entry name" value="ABC_transpr_CbiO/EcfA_su"/>
</dbReference>
<keyword evidence="6 11" id="KW-0067">ATP-binding</keyword>
<evidence type="ECO:0000256" key="8">
    <source>
        <dbReference type="ARBA" id="ARBA00023136"/>
    </source>
</evidence>
<evidence type="ECO:0000256" key="3">
    <source>
        <dbReference type="ARBA" id="ARBA00022448"/>
    </source>
</evidence>
<evidence type="ECO:0000256" key="2">
    <source>
        <dbReference type="ARBA" id="ARBA00005417"/>
    </source>
</evidence>
<keyword evidence="4" id="KW-1003">Cell membrane</keyword>
<dbReference type="Proteomes" id="UP000193834">
    <property type="component" value="Unassembled WGS sequence"/>
</dbReference>
<dbReference type="InterPro" id="IPR003593">
    <property type="entry name" value="AAA+_ATPase"/>
</dbReference>
<comment type="subcellular location">
    <subcellularLocation>
        <location evidence="1">Cell membrane</location>
        <topology evidence="1">Peripheral membrane protein</topology>
    </subcellularLocation>
</comment>
<evidence type="ECO:0000313" key="11">
    <source>
        <dbReference type="EMBL" id="SMG44455.1"/>
    </source>
</evidence>
<dbReference type="STRING" id="1852522.SAMN06295960_2660"/>
<keyword evidence="5" id="KW-0547">Nucleotide-binding</keyword>
<dbReference type="GO" id="GO:0042626">
    <property type="term" value="F:ATPase-coupled transmembrane transporter activity"/>
    <property type="evidence" value="ECO:0007669"/>
    <property type="project" value="TreeGrafter"/>
</dbReference>
<evidence type="ECO:0000256" key="4">
    <source>
        <dbReference type="ARBA" id="ARBA00022475"/>
    </source>
</evidence>
<dbReference type="PANTHER" id="PTHR43553">
    <property type="entry name" value="HEAVY METAL TRANSPORTER"/>
    <property type="match status" value="1"/>
</dbReference>
<organism evidence="11 12">
    <name type="scientific">Paenibacillus aquistagni</name>
    <dbReference type="NCBI Taxonomy" id="1852522"/>
    <lineage>
        <taxon>Bacteria</taxon>
        <taxon>Bacillati</taxon>
        <taxon>Bacillota</taxon>
        <taxon>Bacilli</taxon>
        <taxon>Bacillales</taxon>
        <taxon>Paenibacillaceae</taxon>
        <taxon>Paenibacillus</taxon>
    </lineage>
</organism>
<accession>A0A1X7KT99</accession>
<evidence type="ECO:0000313" key="12">
    <source>
        <dbReference type="Proteomes" id="UP000193834"/>
    </source>
</evidence>
<dbReference type="GO" id="GO:0005524">
    <property type="term" value="F:ATP binding"/>
    <property type="evidence" value="ECO:0007669"/>
    <property type="project" value="UniProtKB-KW"/>
</dbReference>
<keyword evidence="8" id="KW-0472">Membrane</keyword>
<dbReference type="Gene3D" id="3.40.50.300">
    <property type="entry name" value="P-loop containing nucleotide triphosphate hydrolases"/>
    <property type="match status" value="1"/>
</dbReference>
<reference evidence="11 12" key="1">
    <citation type="submission" date="2017-04" db="EMBL/GenBank/DDBJ databases">
        <authorList>
            <person name="Afonso C.L."/>
            <person name="Miller P.J."/>
            <person name="Scott M.A."/>
            <person name="Spackman E."/>
            <person name="Goraichik I."/>
            <person name="Dimitrov K.M."/>
            <person name="Suarez D.L."/>
            <person name="Swayne D.E."/>
        </authorList>
    </citation>
    <scope>NUCLEOTIDE SEQUENCE [LARGE SCALE GENOMIC DNA]</scope>
    <source>
        <strain evidence="11 12">11</strain>
    </source>
</reference>
<dbReference type="InterPro" id="IPR017871">
    <property type="entry name" value="ABC_transporter-like_CS"/>
</dbReference>
<dbReference type="SMART" id="SM00382">
    <property type="entry name" value="AAA"/>
    <property type="match status" value="1"/>
</dbReference>
<dbReference type="PROSITE" id="PS50893">
    <property type="entry name" value="ABC_TRANSPORTER_2"/>
    <property type="match status" value="1"/>
</dbReference>
<dbReference type="FunFam" id="3.40.50.300:FF:000224">
    <property type="entry name" value="Energy-coupling factor transporter ATP-binding protein EcfA"/>
    <property type="match status" value="1"/>
</dbReference>
<dbReference type="PROSITE" id="PS00211">
    <property type="entry name" value="ABC_TRANSPORTER_1"/>
    <property type="match status" value="1"/>
</dbReference>
<keyword evidence="3" id="KW-0813">Transport</keyword>
<evidence type="ECO:0000256" key="9">
    <source>
        <dbReference type="SAM" id="MobiDB-lite"/>
    </source>
</evidence>
<gene>
    <name evidence="11" type="ORF">SAMN06295960_2660</name>
</gene>
<keyword evidence="7" id="KW-1278">Translocase</keyword>
<sequence>MAIVTCRQLGYRYRDEDSSRAFALHGVNLELEQGLFYAVLGSTGSGKSTLLQHFNGIYQPSEGEIQVLDVTFQAGQKKKGLKELRSRVGLVFQFPEQQLFEETVEKDLMFGPIQFGKSKEAAREAASKALAEVGLSRELLERSPFELSGGQIRKVAIATVLASEPELIVLDEPTATLDPVSRHELIELLQELRRKEGRTVVMVTHRLDEVFCAADRFVLMKEGTITFTGTRQELLESPERLAEAGIVEPQMMTLALEASRRTGLPVAEMPCELDDWAEWLMNHSGLASGQSGQPAHASDPDDDNRTALGQPAAHEPIAEEEQAGELRPAGTGEEG</sequence>
<evidence type="ECO:0000256" key="7">
    <source>
        <dbReference type="ARBA" id="ARBA00022967"/>
    </source>
</evidence>
<dbReference type="CDD" id="cd03225">
    <property type="entry name" value="ABC_cobalt_CbiO_domain1"/>
    <property type="match status" value="1"/>
</dbReference>
<feature type="domain" description="ABC transporter" evidence="10">
    <location>
        <begin position="4"/>
        <end position="247"/>
    </location>
</feature>
<evidence type="ECO:0000256" key="6">
    <source>
        <dbReference type="ARBA" id="ARBA00022840"/>
    </source>
</evidence>
<dbReference type="AlphaFoldDB" id="A0A1X7KT99"/>